<name>A0ABU2K5Q2_9ACTN</name>
<dbReference type="RefSeq" id="WP_311344339.1">
    <property type="nucleotide sequence ID" value="NZ_JAVREI010000002.1"/>
</dbReference>
<comment type="caution">
    <text evidence="1">The sequence shown here is derived from an EMBL/GenBank/DDBJ whole genome shotgun (WGS) entry which is preliminary data.</text>
</comment>
<keyword evidence="2" id="KW-1185">Reference proteome</keyword>
<dbReference type="EMBL" id="JAVREI010000002">
    <property type="protein sequence ID" value="MDT0275520.1"/>
    <property type="molecule type" value="Genomic_DNA"/>
</dbReference>
<evidence type="ECO:0000313" key="2">
    <source>
        <dbReference type="Proteomes" id="UP001183222"/>
    </source>
</evidence>
<dbReference type="Proteomes" id="UP001183222">
    <property type="component" value="Unassembled WGS sequence"/>
</dbReference>
<protein>
    <submittedName>
        <fullName evidence="1">Uncharacterized protein</fullName>
    </submittedName>
</protein>
<gene>
    <name evidence="1" type="ORF">RM425_06345</name>
</gene>
<reference evidence="2" key="1">
    <citation type="submission" date="2023-07" db="EMBL/GenBank/DDBJ databases">
        <title>30 novel species of actinomycetes from the DSMZ collection.</title>
        <authorList>
            <person name="Nouioui I."/>
        </authorList>
    </citation>
    <scope>NUCLEOTIDE SEQUENCE [LARGE SCALE GENOMIC DNA]</scope>
    <source>
        <strain evidence="2">DSM 46792</strain>
    </source>
</reference>
<organism evidence="1 2">
    <name type="scientific">Blastococcus goldschmidtiae</name>
    <dbReference type="NCBI Taxonomy" id="3075546"/>
    <lineage>
        <taxon>Bacteria</taxon>
        <taxon>Bacillati</taxon>
        <taxon>Actinomycetota</taxon>
        <taxon>Actinomycetes</taxon>
        <taxon>Geodermatophilales</taxon>
        <taxon>Geodermatophilaceae</taxon>
        <taxon>Blastococcus</taxon>
    </lineage>
</organism>
<evidence type="ECO:0000313" key="1">
    <source>
        <dbReference type="EMBL" id="MDT0275520.1"/>
    </source>
</evidence>
<proteinExistence type="predicted"/>
<sequence>MGEMDEVVTGMRDAGVLEGMRWAYLSATGRVLDDYAEATGHDPVWLGITRFVLYRDRLDRVFSCGRYAVPMDSTAEAGRDVLHAELTADDVRTMPDLDPELVSRADLNGSPGWSWGPWRWLLASAAVGGILDLHWAQTSATKQQIARRVELDPAQGSLFDLPELEGVAGPEGLQRADDLETLVIAHAQDTVSLTVEAVLGRPRFNAGGGSAWHWNYNVLSTPPSDNRGTRLDPAPVVPPLVPDAPVRLRQPVAGTAGLRAADDR</sequence>
<accession>A0ABU2K5Q2</accession>